<organism evidence="2 3">
    <name type="scientific">Hymenolepis diminuta</name>
    <name type="common">Rat tapeworm</name>
    <dbReference type="NCBI Taxonomy" id="6216"/>
    <lineage>
        <taxon>Eukaryota</taxon>
        <taxon>Metazoa</taxon>
        <taxon>Spiralia</taxon>
        <taxon>Lophotrochozoa</taxon>
        <taxon>Platyhelminthes</taxon>
        <taxon>Cestoda</taxon>
        <taxon>Eucestoda</taxon>
        <taxon>Cyclophyllidea</taxon>
        <taxon>Hymenolepididae</taxon>
        <taxon>Hymenolepis</taxon>
    </lineage>
</organism>
<dbReference type="InterPro" id="IPR011993">
    <property type="entry name" value="PH-like_dom_sf"/>
</dbReference>
<reference evidence="2 3" key="1">
    <citation type="submission" date="2019-07" db="EMBL/GenBank/DDBJ databases">
        <authorList>
            <person name="Jastrzebski P J."/>
            <person name="Paukszto L."/>
            <person name="Jastrzebski P J."/>
        </authorList>
    </citation>
    <scope>NUCLEOTIDE SEQUENCE [LARGE SCALE GENOMIC DNA]</scope>
    <source>
        <strain evidence="2 3">WMS-il1</strain>
    </source>
</reference>
<dbReference type="EMBL" id="CABIJS010000144">
    <property type="protein sequence ID" value="VUZ44786.1"/>
    <property type="molecule type" value="Genomic_DNA"/>
</dbReference>
<dbReference type="Pfam" id="PF00169">
    <property type="entry name" value="PH"/>
    <property type="match status" value="1"/>
</dbReference>
<feature type="domain" description="PH" evidence="1">
    <location>
        <begin position="3"/>
        <end position="106"/>
    </location>
</feature>
<keyword evidence="3" id="KW-1185">Reference proteome</keyword>
<dbReference type="Proteomes" id="UP000321570">
    <property type="component" value="Unassembled WGS sequence"/>
</dbReference>
<dbReference type="AlphaFoldDB" id="A0A564YC49"/>
<dbReference type="Gene3D" id="2.30.29.30">
    <property type="entry name" value="Pleckstrin-homology domain (PH domain)/Phosphotyrosine-binding domain (PTB)"/>
    <property type="match status" value="1"/>
</dbReference>
<sequence length="964" mass="108238">MLSMKEGFLLWALNKDATLAQKTYGVLLPQLLLLYDTEEESRTNSAKPVKYFDLQQCLAIHPTDHCPDFYGIILMVVPGGVGLIGCMSEAERREWMRYLNEALDTEAVSSELREFIEIIRGHRDGPINFTIGFLRKGGDDNDQYYQTPTSLFTDYKLNSPLSTNIAQVISPIIVSQGFNNIMVSSCPPVDLVDSPILESPIDISSFEEMKVTNMLDRIHPTIFDKTNDKNAKKEPKEPIVEETVMDGFLEEPPQITDRPMSEGEKIIDNVRSLSKMLVSQEAAKAILAESCDKIKETLGALYDRLRIKGIQLEPGLHQTQSAQVQQKLNESSPIQDISRSLNDFENIDVSSVIRRNGHRPRQPGQTNSLILPGEVDTESFTLVGSSSYFGSGASSIQTLVGPEAKNPTTLPNANHQLPCCSHCLKTFASGILEIAMNLVTSQAFPTPQAIYRVRNLTSYLHSYLYNHIKSIRNRTNLPSDILVTGLAKLALTDRKSPMIVQALIENASAEVCGQILEEIGLPEDTKEENSTHLVNGMVKDWFNSIPEKADIEWMLPGYIASCLMLYRLMESADNKVKECDKPLEEPMTNGNSPNNQIEDILEALSITLIHAVCQANNDNCINNDIPIKLSQKFESIFFELLMKKWDRNVLEIIIPDIADCRTMNPDKLFLSEFKSPNDTTTLEELGSSFTCHNEGDTPIIKQKNLTQCMDNIRDELEDLSTHVLKNRQAFYESVQEKQDKGNAEEVELEAKDYATIIAALKREHEEEKLRLLQDVKQNWFHRDYYDAYTAQSELQLKNLHSQINRICADIVNKGEYNGTSSHSPAAKLAKVQEIIRDSHVVLLDHVENAIHIFSKFVNSSVDRQEGMDNKEDDESDLSEISALIPEALAGLAAAVNDLRARLFCDTDGNDDDDDEDEVGDDVNILSTNFRRCFLNPQKTTLSPLGFTINLQSDENSDEVSESEI</sequence>
<proteinExistence type="predicted"/>
<name>A0A564YC49_HYMDI</name>
<dbReference type="SUPFAM" id="SSF50729">
    <property type="entry name" value="PH domain-like"/>
    <property type="match status" value="1"/>
</dbReference>
<dbReference type="InterPro" id="IPR001849">
    <property type="entry name" value="PH_domain"/>
</dbReference>
<protein>
    <recommendedName>
        <fullName evidence="1">PH domain-containing protein</fullName>
    </recommendedName>
</protein>
<gene>
    <name evidence="2" type="ORF">WMSIL1_LOCUS4915</name>
</gene>
<accession>A0A564YC49</accession>
<evidence type="ECO:0000313" key="2">
    <source>
        <dbReference type="EMBL" id="VUZ44786.1"/>
    </source>
</evidence>
<evidence type="ECO:0000313" key="3">
    <source>
        <dbReference type="Proteomes" id="UP000321570"/>
    </source>
</evidence>
<evidence type="ECO:0000259" key="1">
    <source>
        <dbReference type="SMART" id="SM00233"/>
    </source>
</evidence>
<dbReference type="SMART" id="SM00233">
    <property type="entry name" value="PH"/>
    <property type="match status" value="1"/>
</dbReference>